<evidence type="ECO:0000313" key="1">
    <source>
        <dbReference type="EMBL" id="OMJ76828.1"/>
    </source>
</evidence>
<dbReference type="EMBL" id="MPUH01000609">
    <property type="protein sequence ID" value="OMJ76828.1"/>
    <property type="molecule type" value="Genomic_DNA"/>
</dbReference>
<dbReference type="OrthoDB" id="10523260at2759"/>
<sequence length="147" mass="18191">MSKFKYEWPYIQFLTRAEQDEYVSDLPKNLDNLKVFHIVPSKLYQNPTHFELPFNYKTREEHMENEEFMGTASLWAVLYVYTAMKSVWSMTRWYNTNIIAGYSFFKAETWGGYFRRRFWMILMFSWTSFHFSYMKSFENYPKFRKVR</sequence>
<dbReference type="Proteomes" id="UP000187209">
    <property type="component" value="Unassembled WGS sequence"/>
</dbReference>
<protein>
    <submittedName>
        <fullName evidence="1">Uncharacterized protein</fullName>
    </submittedName>
</protein>
<dbReference type="AlphaFoldDB" id="A0A1R2BJ99"/>
<proteinExistence type="predicted"/>
<accession>A0A1R2BJ99</accession>
<keyword evidence="2" id="KW-1185">Reference proteome</keyword>
<reference evidence="1 2" key="1">
    <citation type="submission" date="2016-11" db="EMBL/GenBank/DDBJ databases">
        <title>The macronuclear genome of Stentor coeruleus: a giant cell with tiny introns.</title>
        <authorList>
            <person name="Slabodnick M."/>
            <person name="Ruby J.G."/>
            <person name="Reiff S.B."/>
            <person name="Swart E.C."/>
            <person name="Gosai S."/>
            <person name="Prabakaran S."/>
            <person name="Witkowska E."/>
            <person name="Larue G.E."/>
            <person name="Fisher S."/>
            <person name="Freeman R.M."/>
            <person name="Gunawardena J."/>
            <person name="Chu W."/>
            <person name="Stover N.A."/>
            <person name="Gregory B.D."/>
            <person name="Nowacki M."/>
            <person name="Derisi J."/>
            <person name="Roy S.W."/>
            <person name="Marshall W.F."/>
            <person name="Sood P."/>
        </authorList>
    </citation>
    <scope>NUCLEOTIDE SEQUENCE [LARGE SCALE GENOMIC DNA]</scope>
    <source>
        <strain evidence="1">WM001</strain>
    </source>
</reference>
<organism evidence="1 2">
    <name type="scientific">Stentor coeruleus</name>
    <dbReference type="NCBI Taxonomy" id="5963"/>
    <lineage>
        <taxon>Eukaryota</taxon>
        <taxon>Sar</taxon>
        <taxon>Alveolata</taxon>
        <taxon>Ciliophora</taxon>
        <taxon>Postciliodesmatophora</taxon>
        <taxon>Heterotrichea</taxon>
        <taxon>Heterotrichida</taxon>
        <taxon>Stentoridae</taxon>
        <taxon>Stentor</taxon>
    </lineage>
</organism>
<name>A0A1R2BJ99_9CILI</name>
<evidence type="ECO:0000313" key="2">
    <source>
        <dbReference type="Proteomes" id="UP000187209"/>
    </source>
</evidence>
<comment type="caution">
    <text evidence="1">The sequence shown here is derived from an EMBL/GenBank/DDBJ whole genome shotgun (WGS) entry which is preliminary data.</text>
</comment>
<gene>
    <name evidence="1" type="ORF">SteCoe_23717</name>
</gene>